<evidence type="ECO:0000256" key="9">
    <source>
        <dbReference type="RuleBase" id="RU361210"/>
    </source>
</evidence>
<dbReference type="GO" id="GO:0005737">
    <property type="term" value="C:cytoplasm"/>
    <property type="evidence" value="ECO:0007669"/>
    <property type="project" value="UniProtKB-SubCell"/>
</dbReference>
<sequence>MIQEKFSEPTKRIYEESDVALFRSSLASQKLHHVISFLLEKVTAVEVPQGQLKSAIVTRNSNLEYPDVEDQKGGKAYTPKDNVANLVEIIDNLDKLVDETPPLKGPRRFGNMACRDWHTKVDSQSLSLLRKLSKDENYLIELNHYLVNAFGSKMRLDYGSGHELSFIAFIGGLFENGILNKDTTGEDVLAVFSRYYDLVRRLILDYSLEPAGSHGVWGLDDHFHFIYVLGAAEFNFRSGKNVKESFQYAPPVLQILSPHTISSYKLSNLYVNAIAFIFKLKLGPFHEHSPVLYDIHKSVTRWSKVQSGLLKMYEVEVFGKYPVVQHFWFGKGLYPWVDASTTKSLPVKSVDELEKSASKKDGKFPGMINGLQGMKTTSNNIAMTGAPWARNQPARGTPAARAVGNLGRSSSDIKGTFKGNNGF</sequence>
<dbReference type="InterPro" id="IPR004327">
    <property type="entry name" value="Phstyr_phstse_ac"/>
</dbReference>
<dbReference type="RefSeq" id="XP_018714091.1">
    <property type="nucleotide sequence ID" value="XM_018855208.1"/>
</dbReference>
<dbReference type="InterPro" id="IPR037218">
    <property type="entry name" value="PTPA_sf"/>
</dbReference>
<evidence type="ECO:0000256" key="1">
    <source>
        <dbReference type="ARBA" id="ARBA00000971"/>
    </source>
</evidence>
<keyword evidence="11" id="KW-1185">Reference proteome</keyword>
<dbReference type="GO" id="GO:0008160">
    <property type="term" value="F:protein tyrosine phosphatase activator activity"/>
    <property type="evidence" value="ECO:0007669"/>
    <property type="project" value="TreeGrafter"/>
</dbReference>
<dbReference type="GO" id="GO:0000785">
    <property type="term" value="C:chromatin"/>
    <property type="evidence" value="ECO:0007669"/>
    <property type="project" value="EnsemblFungi"/>
</dbReference>
<dbReference type="InterPro" id="IPR043170">
    <property type="entry name" value="PTPA_C_lid"/>
</dbReference>
<dbReference type="AlphaFoldDB" id="A0A1A0HHX4"/>
<evidence type="ECO:0000256" key="8">
    <source>
        <dbReference type="ARBA" id="ARBA00023242"/>
    </source>
</evidence>
<evidence type="ECO:0000313" key="11">
    <source>
        <dbReference type="Proteomes" id="UP000092555"/>
    </source>
</evidence>
<accession>A0A1A0HHX4</accession>
<keyword evidence="5 9" id="KW-0963">Cytoplasm</keyword>
<protein>
    <recommendedName>
        <fullName evidence="9">Serine/threonine-protein phosphatase 2A activator</fullName>
        <ecNumber evidence="9">5.2.1.8</ecNumber>
    </recommendedName>
    <alternativeName>
        <fullName evidence="9">Phosphotyrosyl phosphatase activator</fullName>
    </alternativeName>
</protein>
<dbReference type="GO" id="GO:0000082">
    <property type="term" value="P:G1/S transition of mitotic cell cycle"/>
    <property type="evidence" value="ECO:0007669"/>
    <property type="project" value="EnsemblFungi"/>
</dbReference>
<dbReference type="GO" id="GO:0003755">
    <property type="term" value="F:peptidyl-prolyl cis-trans isomerase activity"/>
    <property type="evidence" value="ECO:0007669"/>
    <property type="project" value="UniProtKB-KW"/>
</dbReference>
<dbReference type="GO" id="GO:0005634">
    <property type="term" value="C:nucleus"/>
    <property type="evidence" value="ECO:0007669"/>
    <property type="project" value="UniProtKB-SubCell"/>
</dbReference>
<gene>
    <name evidence="10" type="ORF">METBIDRAFT_228569</name>
</gene>
<dbReference type="PANTHER" id="PTHR10012:SF3">
    <property type="entry name" value="SERINE_THREONINE-PROTEIN PHOSPHATASE 2A ACTIVATOR 1"/>
    <property type="match status" value="1"/>
</dbReference>
<proteinExistence type="inferred from homology"/>
<keyword evidence="7 9" id="KW-0413">Isomerase</keyword>
<keyword evidence="8" id="KW-0539">Nucleus</keyword>
<comment type="catalytic activity">
    <reaction evidence="1 9">
        <text>[protein]-peptidylproline (omega=180) = [protein]-peptidylproline (omega=0)</text>
        <dbReference type="Rhea" id="RHEA:16237"/>
        <dbReference type="Rhea" id="RHEA-COMP:10747"/>
        <dbReference type="Rhea" id="RHEA-COMP:10748"/>
        <dbReference type="ChEBI" id="CHEBI:83833"/>
        <dbReference type="ChEBI" id="CHEBI:83834"/>
        <dbReference type="EC" id="5.2.1.8"/>
    </reaction>
</comment>
<dbReference type="EC" id="5.2.1.8" evidence="9"/>
<evidence type="ECO:0000256" key="6">
    <source>
        <dbReference type="ARBA" id="ARBA00023110"/>
    </source>
</evidence>
<dbReference type="GO" id="GO:0006357">
    <property type="term" value="P:regulation of transcription by RNA polymerase II"/>
    <property type="evidence" value="ECO:0007669"/>
    <property type="project" value="EnsemblFungi"/>
</dbReference>
<name>A0A1A0HHX4_9ASCO</name>
<dbReference type="GO" id="GO:0007052">
    <property type="term" value="P:mitotic spindle organization"/>
    <property type="evidence" value="ECO:0007669"/>
    <property type="project" value="EnsemblFungi"/>
</dbReference>
<reference evidence="10 11" key="1">
    <citation type="submission" date="2016-05" db="EMBL/GenBank/DDBJ databases">
        <title>Comparative genomics of biotechnologically important yeasts.</title>
        <authorList>
            <consortium name="DOE Joint Genome Institute"/>
            <person name="Riley R."/>
            <person name="Haridas S."/>
            <person name="Wolfe K.H."/>
            <person name="Lopes M.R."/>
            <person name="Hittinger C.T."/>
            <person name="Goker M."/>
            <person name="Salamov A."/>
            <person name="Wisecaver J."/>
            <person name="Long T.M."/>
            <person name="Aerts A.L."/>
            <person name="Barry K."/>
            <person name="Choi C."/>
            <person name="Clum A."/>
            <person name="Coughlan A.Y."/>
            <person name="Deshpande S."/>
            <person name="Douglass A.P."/>
            <person name="Hanson S.J."/>
            <person name="Klenk H.-P."/>
            <person name="LaButti K."/>
            <person name="Lapidus A."/>
            <person name="Lindquist E."/>
            <person name="Lipzen A."/>
            <person name="Meier-kolthoff J.P."/>
            <person name="Ohm R.A."/>
            <person name="Otillar R.P."/>
            <person name="Pangilinan J."/>
            <person name="Peng Y."/>
            <person name="Rokas A."/>
            <person name="Rosa C.A."/>
            <person name="Scheuner C."/>
            <person name="Sibirny A.A."/>
            <person name="Slot J.C."/>
            <person name="Stielow J.B."/>
            <person name="Sun H."/>
            <person name="Kurtzman C.P."/>
            <person name="Blackwell M."/>
            <person name="Grigoriev I.V."/>
            <person name="Jeffries T.W."/>
        </authorList>
    </citation>
    <scope>NUCLEOTIDE SEQUENCE [LARGE SCALE GENOMIC DNA]</scope>
    <source>
        <strain evidence="10 11">NRRL YB-4993</strain>
    </source>
</reference>
<evidence type="ECO:0000256" key="5">
    <source>
        <dbReference type="ARBA" id="ARBA00022490"/>
    </source>
</evidence>
<dbReference type="GeneID" id="30028184"/>
<dbReference type="GO" id="GO:0006281">
    <property type="term" value="P:DNA repair"/>
    <property type="evidence" value="ECO:0007669"/>
    <property type="project" value="EnsemblFungi"/>
</dbReference>
<dbReference type="STRING" id="869754.A0A1A0HHX4"/>
<organism evidence="10 11">
    <name type="scientific">Metschnikowia bicuspidata var. bicuspidata NRRL YB-4993</name>
    <dbReference type="NCBI Taxonomy" id="869754"/>
    <lineage>
        <taxon>Eukaryota</taxon>
        <taxon>Fungi</taxon>
        <taxon>Dikarya</taxon>
        <taxon>Ascomycota</taxon>
        <taxon>Saccharomycotina</taxon>
        <taxon>Pichiomycetes</taxon>
        <taxon>Metschnikowiaceae</taxon>
        <taxon>Metschnikowia</taxon>
    </lineage>
</organism>
<dbReference type="EMBL" id="LXTC01000001">
    <property type="protein sequence ID" value="OBA23610.1"/>
    <property type="molecule type" value="Genomic_DNA"/>
</dbReference>
<dbReference type="PANTHER" id="PTHR10012">
    <property type="entry name" value="SERINE/THREONINE-PROTEIN PHOSPHATASE 2A REGULATORY SUBUNIT B"/>
    <property type="match status" value="1"/>
</dbReference>
<comment type="subcellular location">
    <subcellularLocation>
        <location evidence="3 9">Cytoplasm</location>
    </subcellularLocation>
    <subcellularLocation>
        <location evidence="2">Nucleus</location>
    </subcellularLocation>
</comment>
<evidence type="ECO:0000256" key="3">
    <source>
        <dbReference type="ARBA" id="ARBA00004496"/>
    </source>
</evidence>
<dbReference type="Proteomes" id="UP000092555">
    <property type="component" value="Unassembled WGS sequence"/>
</dbReference>
<comment type="similarity">
    <text evidence="4 9">Belongs to the PTPA-type PPIase family.</text>
</comment>
<dbReference type="Pfam" id="PF03095">
    <property type="entry name" value="PTPA"/>
    <property type="match status" value="1"/>
</dbReference>
<evidence type="ECO:0000256" key="7">
    <source>
        <dbReference type="ARBA" id="ARBA00023235"/>
    </source>
</evidence>
<evidence type="ECO:0000256" key="2">
    <source>
        <dbReference type="ARBA" id="ARBA00004123"/>
    </source>
</evidence>
<dbReference type="CDD" id="cd04087">
    <property type="entry name" value="PTPA"/>
    <property type="match status" value="1"/>
</dbReference>
<dbReference type="SUPFAM" id="SSF140984">
    <property type="entry name" value="PTPA-like"/>
    <property type="match status" value="1"/>
</dbReference>
<keyword evidence="6 9" id="KW-0697">Rotamase</keyword>
<comment type="function">
    <text evidence="9">PPIases accelerate the folding of proteins. It catalyzes the cis-trans isomerization of proline imidic peptide bonds in oligopeptides.</text>
</comment>
<comment type="caution">
    <text evidence="10">The sequence shown here is derived from an EMBL/GenBank/DDBJ whole genome shotgun (WGS) entry which is preliminary data.</text>
</comment>
<evidence type="ECO:0000256" key="4">
    <source>
        <dbReference type="ARBA" id="ARBA00011019"/>
    </source>
</evidence>
<dbReference type="OrthoDB" id="16120at2759"/>
<evidence type="ECO:0000313" key="10">
    <source>
        <dbReference type="EMBL" id="OBA23610.1"/>
    </source>
</evidence>
<dbReference type="GO" id="GO:0006914">
    <property type="term" value="P:autophagy"/>
    <property type="evidence" value="ECO:0007669"/>
    <property type="project" value="EnsemblFungi"/>
</dbReference>
<dbReference type="PIRSF" id="PIRSF016325">
    <property type="entry name" value="Phstyr_phstse_ac"/>
    <property type="match status" value="1"/>
</dbReference>
<dbReference type="GO" id="GO:0000159">
    <property type="term" value="C:protein phosphatase type 2A complex"/>
    <property type="evidence" value="ECO:0007669"/>
    <property type="project" value="EnsemblFungi"/>
</dbReference>
<dbReference type="Gene3D" id="1.20.120.1150">
    <property type="match status" value="1"/>
</dbReference>